<dbReference type="UniPathway" id="UPA00128">
    <property type="reaction ID" value="UER00191"/>
</dbReference>
<dbReference type="KEGG" id="dti:Desti_1716"/>
<comment type="function">
    <text evidence="5">Catalyzes the two-step NADP-dependent conversion of GDP-4-dehydro-6-deoxy-D-mannose to GDP-fucose, involving an epimerase and a reductase reaction.</text>
</comment>
<dbReference type="EC" id="1.1.1.271" evidence="5"/>
<dbReference type="STRING" id="706587.Desti_1716"/>
<dbReference type="CDD" id="cd05239">
    <property type="entry name" value="GDP_FS_SDR_e"/>
    <property type="match status" value="1"/>
</dbReference>
<reference evidence="8" key="1">
    <citation type="submission" date="2012-06" db="EMBL/GenBank/DDBJ databases">
        <title>Complete sequence of chromosome of Desulfomonile tiedjei DSM 6799.</title>
        <authorList>
            <person name="Lucas S."/>
            <person name="Copeland A."/>
            <person name="Lapidus A."/>
            <person name="Glavina del Rio T."/>
            <person name="Dalin E."/>
            <person name="Tice H."/>
            <person name="Bruce D."/>
            <person name="Goodwin L."/>
            <person name="Pitluck S."/>
            <person name="Peters L."/>
            <person name="Ovchinnikova G."/>
            <person name="Zeytun A."/>
            <person name="Lu M."/>
            <person name="Kyrpides N."/>
            <person name="Mavromatis K."/>
            <person name="Ivanova N."/>
            <person name="Brettin T."/>
            <person name="Detter J.C."/>
            <person name="Han C."/>
            <person name="Larimer F."/>
            <person name="Land M."/>
            <person name="Hauser L."/>
            <person name="Markowitz V."/>
            <person name="Cheng J.-F."/>
            <person name="Hugenholtz P."/>
            <person name="Woyke T."/>
            <person name="Wu D."/>
            <person name="Spring S."/>
            <person name="Schroeder M."/>
            <person name="Brambilla E."/>
            <person name="Klenk H.-P."/>
            <person name="Eisen J.A."/>
        </authorList>
    </citation>
    <scope>NUCLEOTIDE SEQUENCE [LARGE SCALE GENOMIC DNA]</scope>
    <source>
        <strain evidence="8">ATCC 49306 / DSM 6799 / DCB-1</strain>
    </source>
</reference>
<evidence type="ECO:0000313" key="8">
    <source>
        <dbReference type="Proteomes" id="UP000006055"/>
    </source>
</evidence>
<feature type="domain" description="NAD-dependent epimerase/dehydratase" evidence="6">
    <location>
        <begin position="9"/>
        <end position="238"/>
    </location>
</feature>
<accession>I4C4D5</accession>
<dbReference type="AlphaFoldDB" id="I4C4D5"/>
<proteinExistence type="inferred from homology"/>
<comment type="catalytic activity">
    <reaction evidence="5">
        <text>GDP-beta-L-fucose + NADP(+) = GDP-4-dehydro-alpha-D-rhamnose + NADPH + H(+)</text>
        <dbReference type="Rhea" id="RHEA:18885"/>
        <dbReference type="ChEBI" id="CHEBI:15378"/>
        <dbReference type="ChEBI" id="CHEBI:57273"/>
        <dbReference type="ChEBI" id="CHEBI:57783"/>
        <dbReference type="ChEBI" id="CHEBI:57964"/>
        <dbReference type="ChEBI" id="CHEBI:58349"/>
        <dbReference type="EC" id="1.1.1.271"/>
    </reaction>
</comment>
<evidence type="ECO:0000256" key="2">
    <source>
        <dbReference type="ARBA" id="ARBA00022857"/>
    </source>
</evidence>
<dbReference type="InterPro" id="IPR036291">
    <property type="entry name" value="NAD(P)-bd_dom_sf"/>
</dbReference>
<feature type="site" description="Important for catalytic activity" evidence="5">
    <location>
        <position position="108"/>
    </location>
</feature>
<dbReference type="PANTHER" id="PTHR43238">
    <property type="entry name" value="GDP-L-FUCOSE SYNTHASE"/>
    <property type="match status" value="1"/>
</dbReference>
<dbReference type="Pfam" id="PF01370">
    <property type="entry name" value="Epimerase"/>
    <property type="match status" value="1"/>
</dbReference>
<dbReference type="RefSeq" id="WP_014809573.1">
    <property type="nucleotide sequence ID" value="NC_018025.1"/>
</dbReference>
<dbReference type="Gene3D" id="3.90.25.10">
    <property type="entry name" value="UDP-galactose 4-epimerase, domain 1"/>
    <property type="match status" value="1"/>
</dbReference>
<evidence type="ECO:0000313" key="7">
    <source>
        <dbReference type="EMBL" id="AFM24426.1"/>
    </source>
</evidence>
<dbReference type="Gene3D" id="3.40.50.720">
    <property type="entry name" value="NAD(P)-binding Rossmann-like Domain"/>
    <property type="match status" value="1"/>
</dbReference>
<gene>
    <name evidence="5" type="primary">fcl</name>
    <name evidence="7" type="ordered locus">Desti_1716</name>
</gene>
<comment type="pathway">
    <text evidence="5">Nucleotide-sugar biosynthesis; GDP-L-fucose biosynthesis via de novo pathway; GDP-L-fucose from GDP-alpha-D-mannose: step 2/2.</text>
</comment>
<dbReference type="InterPro" id="IPR028614">
    <property type="entry name" value="GDP_fucose/colitose_synth"/>
</dbReference>
<organism evidence="7 8">
    <name type="scientific">Desulfomonile tiedjei (strain ATCC 49306 / DSM 6799 / DCB-1)</name>
    <dbReference type="NCBI Taxonomy" id="706587"/>
    <lineage>
        <taxon>Bacteria</taxon>
        <taxon>Pseudomonadati</taxon>
        <taxon>Thermodesulfobacteriota</taxon>
        <taxon>Desulfomonilia</taxon>
        <taxon>Desulfomonilales</taxon>
        <taxon>Desulfomonilaceae</taxon>
        <taxon>Desulfomonile</taxon>
    </lineage>
</organism>
<dbReference type="SUPFAM" id="SSF51735">
    <property type="entry name" value="NAD(P)-binding Rossmann-fold domains"/>
    <property type="match status" value="1"/>
</dbReference>
<feature type="binding site" evidence="5">
    <location>
        <position position="180"/>
    </location>
    <ligand>
        <name>NADP(+)</name>
        <dbReference type="ChEBI" id="CHEBI:58349"/>
    </ligand>
</feature>
<protein>
    <recommendedName>
        <fullName evidence="5">GDP-L-fucose synthase</fullName>
        <ecNumber evidence="5">1.1.1.271</ecNumber>
    </recommendedName>
    <alternativeName>
        <fullName evidence="5">GDP-4-keto-6-deoxy-D-mannose-3,5-epimerase-4-reductase</fullName>
    </alternativeName>
</protein>
<feature type="site" description="Important for catalytic activity" evidence="5">
    <location>
        <position position="110"/>
    </location>
</feature>
<dbReference type="PATRIC" id="fig|706587.4.peg.1962"/>
<dbReference type="eggNOG" id="COG0451">
    <property type="taxonomic scope" value="Bacteria"/>
</dbReference>
<feature type="binding site" evidence="5">
    <location>
        <position position="270"/>
    </location>
    <ligand>
        <name>substrate</name>
    </ligand>
</feature>
<dbReference type="HAMAP" id="MF_00956">
    <property type="entry name" value="GDP_fucose_synth"/>
    <property type="match status" value="1"/>
</dbReference>
<dbReference type="EMBL" id="CP003360">
    <property type="protein sequence ID" value="AFM24426.1"/>
    <property type="molecule type" value="Genomic_DNA"/>
</dbReference>
<keyword evidence="5" id="KW-0511">Multifunctional enzyme</keyword>
<feature type="binding site" evidence="5">
    <location>
        <position position="141"/>
    </location>
    <ligand>
        <name>NADP(+)</name>
        <dbReference type="ChEBI" id="CHEBI:58349"/>
    </ligand>
</feature>
<dbReference type="GO" id="GO:0016853">
    <property type="term" value="F:isomerase activity"/>
    <property type="evidence" value="ECO:0007669"/>
    <property type="project" value="UniProtKB-KW"/>
</dbReference>
<keyword evidence="4 5" id="KW-0413">Isomerase</keyword>
<sequence>MQDPLQQRIYVAGHTGMVGSAISRRLKRDGYLLVGPKSRVDLRDQRRTMDMFSELKPDLVFLAAAKVGGIYANLTYPADFIYDNLMIQTNVIHASCQHSVKKLLFLGSSCIYPAKSPQPIKEEYLLSGYLEKTNEAYALSKIAGIFMCQSYNRQYGTNFISLMPANLYGPGDTFDPSNSHVIPALIRKIHTGKESGAESVEIWGTGNPRREFLYVDDLADACLFLMENYDSSEIINVGAGKEVTIRDLAHLIGEVIGYRGEFTFNDDMPDGVPQKLLNTSKIAKMGWQPSTALREGLEKTYQWFLDNVAGSG</sequence>
<comment type="similarity">
    <text evidence="1 5">Belongs to the NAD(P)-dependent epimerase/dehydratase family. Fucose synthase subfamily.</text>
</comment>
<keyword evidence="2 5" id="KW-0521">NADP</keyword>
<evidence type="ECO:0000256" key="5">
    <source>
        <dbReference type="HAMAP-Rule" id="MF_00956"/>
    </source>
</evidence>
<evidence type="ECO:0000256" key="1">
    <source>
        <dbReference type="ARBA" id="ARBA00005959"/>
    </source>
</evidence>
<dbReference type="PANTHER" id="PTHR43238:SF1">
    <property type="entry name" value="GDP-L-FUCOSE SYNTHASE"/>
    <property type="match status" value="1"/>
</dbReference>
<feature type="binding site" evidence="5">
    <location>
        <begin position="13"/>
        <end position="19"/>
    </location>
    <ligand>
        <name>NADP(+)</name>
        <dbReference type="ChEBI" id="CHEBI:58349"/>
    </ligand>
</feature>
<feature type="binding site" evidence="5">
    <location>
        <position position="203"/>
    </location>
    <ligand>
        <name>substrate</name>
    </ligand>
</feature>
<feature type="binding site" evidence="5">
    <location>
        <begin position="164"/>
        <end position="167"/>
    </location>
    <ligand>
        <name>NADP(+)</name>
        <dbReference type="ChEBI" id="CHEBI:58349"/>
    </ligand>
</feature>
<dbReference type="GO" id="GO:0070401">
    <property type="term" value="F:NADP+ binding"/>
    <property type="evidence" value="ECO:0007669"/>
    <property type="project" value="UniProtKB-UniRule"/>
</dbReference>
<keyword evidence="3 5" id="KW-0560">Oxidoreductase</keyword>
<evidence type="ECO:0000259" key="6">
    <source>
        <dbReference type="Pfam" id="PF01370"/>
    </source>
</evidence>
<feature type="active site" description="Proton donor/acceptor" evidence="5">
    <location>
        <position position="137"/>
    </location>
</feature>
<dbReference type="Proteomes" id="UP000006055">
    <property type="component" value="Chromosome"/>
</dbReference>
<evidence type="ECO:0000256" key="4">
    <source>
        <dbReference type="ARBA" id="ARBA00023235"/>
    </source>
</evidence>
<evidence type="ECO:0000256" key="3">
    <source>
        <dbReference type="ARBA" id="ARBA00023002"/>
    </source>
</evidence>
<dbReference type="InterPro" id="IPR001509">
    <property type="entry name" value="Epimerase_deHydtase"/>
</dbReference>
<name>I4C4D5_DESTA</name>
<feature type="binding site" evidence="5">
    <location>
        <position position="210"/>
    </location>
    <ligand>
        <name>substrate</name>
    </ligand>
</feature>
<dbReference type="HOGENOM" id="CLU_007383_18_0_7"/>
<dbReference type="GO" id="GO:0050577">
    <property type="term" value="F:GDP-L-fucose synthase activity"/>
    <property type="evidence" value="ECO:0007669"/>
    <property type="project" value="UniProtKB-UniRule"/>
</dbReference>
<feature type="binding site" evidence="5">
    <location>
        <begin position="106"/>
        <end position="109"/>
    </location>
    <ligand>
        <name>NADP(+)</name>
        <dbReference type="ChEBI" id="CHEBI:58349"/>
    </ligand>
</feature>
<feature type="binding site" evidence="5">
    <location>
        <position position="188"/>
    </location>
    <ligand>
        <name>substrate</name>
    </ligand>
</feature>
<keyword evidence="8" id="KW-1185">Reference proteome</keyword>
<dbReference type="OrthoDB" id="9811425at2"/>
<dbReference type="GO" id="GO:0042351">
    <property type="term" value="P:'de novo' GDP-L-fucose biosynthetic process"/>
    <property type="evidence" value="ECO:0007669"/>
    <property type="project" value="UniProtKB-UniRule"/>
</dbReference>